<dbReference type="Proteomes" id="UP000322214">
    <property type="component" value="Chromosome"/>
</dbReference>
<dbReference type="RefSeq" id="WP_075086069.1">
    <property type="nucleotide sequence ID" value="NZ_CP042912.1"/>
</dbReference>
<evidence type="ECO:0008006" key="3">
    <source>
        <dbReference type="Google" id="ProtNLM"/>
    </source>
</evidence>
<dbReference type="InterPro" id="IPR015797">
    <property type="entry name" value="NUDIX_hydrolase-like_dom_sf"/>
</dbReference>
<accession>A0A5B9PBY9</accession>
<dbReference type="SUPFAM" id="SSF55811">
    <property type="entry name" value="Nudix"/>
    <property type="match status" value="1"/>
</dbReference>
<reference evidence="1 2" key="1">
    <citation type="submission" date="2019-08" db="EMBL/GenBank/DDBJ databases">
        <title>Deep-cultivation of Planctomycetes and their phenomic and genomic characterization uncovers novel biology.</title>
        <authorList>
            <person name="Wiegand S."/>
            <person name="Jogler M."/>
            <person name="Boedeker C."/>
            <person name="Pinto D."/>
            <person name="Vollmers J."/>
            <person name="Rivas-Marin E."/>
            <person name="Kohn T."/>
            <person name="Peeters S.H."/>
            <person name="Heuer A."/>
            <person name="Rast P."/>
            <person name="Oberbeckmann S."/>
            <person name="Bunk B."/>
            <person name="Jeske O."/>
            <person name="Meyerdierks A."/>
            <person name="Storesund J.E."/>
            <person name="Kallscheuer N."/>
            <person name="Luecker S."/>
            <person name="Lage O.M."/>
            <person name="Pohl T."/>
            <person name="Merkel B.J."/>
            <person name="Hornburger P."/>
            <person name="Mueller R.-W."/>
            <person name="Bruemmer F."/>
            <person name="Labrenz M."/>
            <person name="Spormann A.M."/>
            <person name="Op den Camp H."/>
            <person name="Overmann J."/>
            <person name="Amann R."/>
            <person name="Jetten M.S.M."/>
            <person name="Mascher T."/>
            <person name="Medema M.H."/>
            <person name="Devos D.P."/>
            <person name="Kaster A.-K."/>
            <person name="Ovreas L."/>
            <person name="Rohde M."/>
            <person name="Galperin M.Y."/>
            <person name="Jogler C."/>
        </authorList>
    </citation>
    <scope>NUCLEOTIDE SEQUENCE [LARGE SCALE GENOMIC DNA]</scope>
    <source>
        <strain evidence="1 2">FC18</strain>
    </source>
</reference>
<dbReference type="STRING" id="980251.GCA_001642875_04068"/>
<evidence type="ECO:0000313" key="2">
    <source>
        <dbReference type="Proteomes" id="UP000322214"/>
    </source>
</evidence>
<organism evidence="1 2">
    <name type="scientific">Mariniblastus fucicola</name>
    <dbReference type="NCBI Taxonomy" id="980251"/>
    <lineage>
        <taxon>Bacteria</taxon>
        <taxon>Pseudomonadati</taxon>
        <taxon>Planctomycetota</taxon>
        <taxon>Planctomycetia</taxon>
        <taxon>Pirellulales</taxon>
        <taxon>Pirellulaceae</taxon>
        <taxon>Mariniblastus</taxon>
    </lineage>
</organism>
<proteinExistence type="predicted"/>
<protein>
    <recommendedName>
        <fullName evidence="3">Phosphoesterase</fullName>
    </recommendedName>
</protein>
<keyword evidence="2" id="KW-1185">Reference proteome</keyword>
<dbReference type="KEGG" id="mff:MFFC18_28910"/>
<sequence length="204" mass="22932">MSIVETEQVMVVATAVFHQCGHFQGFSADMDRYLKVLLDPTHTSYRPRDEMESDPSFKQLIPYCIFRHTADDGTVSIYQYTRGKGQGESRLHSKRSIGIGGHISTLDAGEDSPYDQGMQRELEEEVKIETPFEQNCVGLINDDETEVGKVHLGVVHIFDVQTQNVHSNEDDILEDGFVPISDLLADTGRFETWSQICLNSGLFS</sequence>
<name>A0A5B9PBY9_9BACT</name>
<dbReference type="Gene3D" id="3.90.79.10">
    <property type="entry name" value="Nucleoside Triphosphate Pyrophosphohydrolase"/>
    <property type="match status" value="1"/>
</dbReference>
<evidence type="ECO:0000313" key="1">
    <source>
        <dbReference type="EMBL" id="QEG22999.1"/>
    </source>
</evidence>
<dbReference type="AlphaFoldDB" id="A0A5B9PBY9"/>
<dbReference type="OrthoDB" id="6398375at2"/>
<gene>
    <name evidence="1" type="ORF">MFFC18_28910</name>
</gene>
<dbReference type="EMBL" id="CP042912">
    <property type="protein sequence ID" value="QEG22999.1"/>
    <property type="molecule type" value="Genomic_DNA"/>
</dbReference>